<organism evidence="1 2">
    <name type="scientific">Danio rerio</name>
    <name type="common">Zebrafish</name>
    <name type="synonym">Brachydanio rerio</name>
    <dbReference type="NCBI Taxonomy" id="7955"/>
    <lineage>
        <taxon>Eukaryota</taxon>
        <taxon>Metazoa</taxon>
        <taxon>Chordata</taxon>
        <taxon>Craniata</taxon>
        <taxon>Vertebrata</taxon>
        <taxon>Euteleostomi</taxon>
        <taxon>Actinopterygii</taxon>
        <taxon>Neopterygii</taxon>
        <taxon>Teleostei</taxon>
        <taxon>Ostariophysi</taxon>
        <taxon>Cypriniformes</taxon>
        <taxon>Danionidae</taxon>
        <taxon>Danioninae</taxon>
        <taxon>Danio</taxon>
    </lineage>
</organism>
<sequence>MSVIYFRGCTIIIIFPLGNLFWANMSFRLNFAFVCSSQFEEVFLTEKEQFDKLLSDGALTFQQVPLVEIDGMKLVQSKAILNYIAGKYNLYGKDLKERAMIDIYSEGLIDLMEMIMVSPFTPAENKEKVFSNIEEKAKVRFLPVFEKALANSSFLVGKQLSRADVHLLEATLMLQELFPSILATFPKIQAFQEQMKALPAISKFLQPGSARKPPPDEEYARTVKAVLSHLFK</sequence>
<gene>
    <name evidence="2" type="primary">gsta.1</name>
    <name evidence="2" type="synonym">gstal</name>
    <name evidence="2" type="synonym">wu:fk08d06</name>
    <name evidence="2" type="synonym">zgc:73173</name>
</gene>
<evidence type="ECO:0000313" key="1">
    <source>
        <dbReference type="Proteomes" id="UP000000437"/>
    </source>
</evidence>
<evidence type="ECO:0000313" key="2">
    <source>
        <dbReference type="RefSeq" id="XP_073775587.1"/>
    </source>
</evidence>
<keyword evidence="1" id="KW-1185">Reference proteome</keyword>
<name>A0AC58H0S2_DANRE</name>
<accession>A0AC58H0S2</accession>
<proteinExistence type="predicted"/>
<dbReference type="RefSeq" id="XP_073775587.1">
    <property type="nucleotide sequence ID" value="XM_073919486.1"/>
</dbReference>
<protein>
    <submittedName>
        <fullName evidence="2">Glutathione S-transferase, alpha tandem duplicate 1 isoform X1</fullName>
    </submittedName>
</protein>
<dbReference type="Proteomes" id="UP000000437">
    <property type="component" value="Chromosome 13"/>
</dbReference>
<reference evidence="2" key="1">
    <citation type="submission" date="2025-08" db="UniProtKB">
        <authorList>
            <consortium name="RefSeq"/>
        </authorList>
    </citation>
    <scope>IDENTIFICATION</scope>
    <source>
        <strain evidence="2">Tuebingen</strain>
        <tissue evidence="2">Fibroblasts and whole tissue</tissue>
    </source>
</reference>